<dbReference type="AlphaFoldDB" id="A0A1E8Q7X1"/>
<evidence type="ECO:0000313" key="2">
    <source>
        <dbReference type="Proteomes" id="UP000178953"/>
    </source>
</evidence>
<proteinExistence type="predicted"/>
<sequence>MGNQSRRESASEIRTAVLDDTRSKIAAHGWTVIAVFPTVEHPGPSFAYTVGLSARQLPELAIYGLPAQVAHPVLNEVARRMVASGVAPQSGDRIEGVLVGDVPLVAVAMADATDLNLVRELYGAVAAAVQVVWPDSAGILPWEEGSQVTEGTQPVRGCPPAARPLYHASRLPVDTAQELADLIADQPRRSLLAGDGEDLRGENSIRAGWAARALVAYAQHLGGAALTEEVEVAAGDLLGDLRHLFDALGVEWDAAVAGSEVHYRAEIFGEL</sequence>
<dbReference type="Proteomes" id="UP000178953">
    <property type="component" value="Unassembled WGS sequence"/>
</dbReference>
<comment type="caution">
    <text evidence="1">The sequence shown here is derived from an EMBL/GenBank/DDBJ whole genome shotgun (WGS) entry which is preliminary data.</text>
</comment>
<dbReference type="InterPro" id="IPR025358">
    <property type="entry name" value="DUF4262"/>
</dbReference>
<accession>A0A1E8Q7X1</accession>
<protein>
    <recommendedName>
        <fullName evidence="3">DUF4262 domain-containing protein</fullName>
    </recommendedName>
</protein>
<evidence type="ECO:0000313" key="1">
    <source>
        <dbReference type="EMBL" id="OFJ54210.1"/>
    </source>
</evidence>
<gene>
    <name evidence="1" type="ORF">BEL07_08235</name>
</gene>
<name>A0A1E8Q7X1_9MYCO</name>
<keyword evidence="2" id="KW-1185">Reference proteome</keyword>
<organism evidence="1 2">
    <name type="scientific">Mycolicibacterium grossiae</name>
    <dbReference type="NCBI Taxonomy" id="1552759"/>
    <lineage>
        <taxon>Bacteria</taxon>
        <taxon>Bacillati</taxon>
        <taxon>Actinomycetota</taxon>
        <taxon>Actinomycetes</taxon>
        <taxon>Mycobacteriales</taxon>
        <taxon>Mycobacteriaceae</taxon>
        <taxon>Mycolicibacterium</taxon>
    </lineage>
</organism>
<reference evidence="1 2" key="1">
    <citation type="submission" date="2016-09" db="EMBL/GenBank/DDBJ databases">
        <title>genome sequence of Mycobacterium sp. 739 SCH.</title>
        <authorList>
            <person name="Greninger A.L."/>
            <person name="Qin X."/>
            <person name="Jerome K."/>
            <person name="Vora S."/>
            <person name="Quinn K."/>
        </authorList>
    </citation>
    <scope>NUCLEOTIDE SEQUENCE [LARGE SCALE GENOMIC DNA]</scope>
    <source>
        <strain evidence="1 2">SCH</strain>
    </source>
</reference>
<dbReference type="Pfam" id="PF14081">
    <property type="entry name" value="DUF4262"/>
    <property type="match status" value="1"/>
</dbReference>
<evidence type="ECO:0008006" key="3">
    <source>
        <dbReference type="Google" id="ProtNLM"/>
    </source>
</evidence>
<dbReference type="EMBL" id="MCHX01000015">
    <property type="protein sequence ID" value="OFJ54210.1"/>
    <property type="molecule type" value="Genomic_DNA"/>
</dbReference>